<dbReference type="GO" id="GO:0006355">
    <property type="term" value="P:regulation of DNA-templated transcription"/>
    <property type="evidence" value="ECO:0007669"/>
    <property type="project" value="InterPro"/>
</dbReference>
<dbReference type="InterPro" id="IPR036388">
    <property type="entry name" value="WH-like_DNA-bd_sf"/>
</dbReference>
<dbReference type="EMBL" id="JACHJD010000022">
    <property type="protein sequence ID" value="MBB5108999.1"/>
    <property type="molecule type" value="Genomic_DNA"/>
</dbReference>
<sequence length="540" mass="59067">MTTTSPSGEAPLAELTPDQQRVADAYLHTPSATRVARDTGLSAPTVHKHLRSICRAYGLTAPQPTRSNLLHALLSHSERPAAPGHPAPALEPADCRLIRAVAEQSTPQTIAAAALLHPKHVEERIKHLQRKMGVSNRGEIVRRAHAWHLLGPFTPAASSAPSTHAAPLYSDLATFAEERILDAARQAWPDHEASILTAIPASTGIVRTVQAGPYTVVAKYDFLGAPMAELLLGLHGSWDTIQHQIAAYQQSPDTRARIQQRELRLLAQARPGLCPPAWHSQGTLFTTLTCTTTLSDLFKTNPPLAIVCMARAVKAARTAVTGKLVDASWRSAPSCSLTRALRRFQPSTPWTSQLERAAQQSTCALIDQITSTAAVLLPELERLPFKERPVFGHLQPDHIGYPEQTQEPLLLSPALHHSVHGADLARLISRTNLDFLTCPPHYAATMLPLLKHLVTEHIAAVPRPQQEERLRTLLQLWLADTLTATASSLMAPRDMPQPQQARSIAAHPDRVQRLLHELHAALDSPDPRKAWLSVLPHLPL</sequence>
<evidence type="ECO:0000259" key="2">
    <source>
        <dbReference type="SMART" id="SM00421"/>
    </source>
</evidence>
<dbReference type="Proteomes" id="UP000549009">
    <property type="component" value="Unassembled WGS sequence"/>
</dbReference>
<reference evidence="3 4" key="1">
    <citation type="submission" date="2020-08" db="EMBL/GenBank/DDBJ databases">
        <title>Genomic Encyclopedia of Type Strains, Phase III (KMG-III): the genomes of soil and plant-associated and newly described type strains.</title>
        <authorList>
            <person name="Whitman W."/>
        </authorList>
    </citation>
    <scope>NUCLEOTIDE SEQUENCE [LARGE SCALE GENOMIC DNA]</scope>
    <source>
        <strain evidence="3 4">CECT 3146</strain>
    </source>
</reference>
<dbReference type="InterPro" id="IPR000792">
    <property type="entry name" value="Tscrpt_reg_LuxR_C"/>
</dbReference>
<evidence type="ECO:0000313" key="3">
    <source>
        <dbReference type="EMBL" id="MBB5108999.1"/>
    </source>
</evidence>
<dbReference type="GO" id="GO:0003677">
    <property type="term" value="F:DNA binding"/>
    <property type="evidence" value="ECO:0007669"/>
    <property type="project" value="UniProtKB-KW"/>
</dbReference>
<dbReference type="RefSeq" id="WP_184925993.1">
    <property type="nucleotide sequence ID" value="NZ_BMSQ01000025.1"/>
</dbReference>
<feature type="domain" description="HTH luxR-type" evidence="2">
    <location>
        <begin position="87"/>
        <end position="144"/>
    </location>
</feature>
<name>A0A7W8B264_STRST</name>
<comment type="caution">
    <text evidence="3">The sequence shown here is derived from an EMBL/GenBank/DDBJ whole genome shotgun (WGS) entry which is preliminary data.</text>
</comment>
<dbReference type="PANTHER" id="PTHR43214:SF43">
    <property type="entry name" value="TWO-COMPONENT RESPONSE REGULATOR"/>
    <property type="match status" value="1"/>
</dbReference>
<organism evidence="3 4">
    <name type="scientific">Streptomyces spectabilis</name>
    <dbReference type="NCBI Taxonomy" id="68270"/>
    <lineage>
        <taxon>Bacteria</taxon>
        <taxon>Bacillati</taxon>
        <taxon>Actinomycetota</taxon>
        <taxon>Actinomycetes</taxon>
        <taxon>Kitasatosporales</taxon>
        <taxon>Streptomycetaceae</taxon>
        <taxon>Streptomyces</taxon>
    </lineage>
</organism>
<dbReference type="InterPro" id="IPR039420">
    <property type="entry name" value="WalR-like"/>
</dbReference>
<keyword evidence="1 3" id="KW-0238">DNA-binding</keyword>
<dbReference type="AlphaFoldDB" id="A0A7W8B264"/>
<dbReference type="InterPro" id="IPR016032">
    <property type="entry name" value="Sig_transdc_resp-reg_C-effctor"/>
</dbReference>
<dbReference type="SMART" id="SM00421">
    <property type="entry name" value="HTH_LUXR"/>
    <property type="match status" value="1"/>
</dbReference>
<proteinExistence type="predicted"/>
<evidence type="ECO:0000256" key="1">
    <source>
        <dbReference type="ARBA" id="ARBA00023125"/>
    </source>
</evidence>
<keyword evidence="4" id="KW-1185">Reference proteome</keyword>
<dbReference type="SUPFAM" id="SSF46894">
    <property type="entry name" value="C-terminal effector domain of the bipartite response regulators"/>
    <property type="match status" value="2"/>
</dbReference>
<accession>A0A7W8B264</accession>
<dbReference type="PANTHER" id="PTHR43214">
    <property type="entry name" value="TWO-COMPONENT RESPONSE REGULATOR"/>
    <property type="match status" value="1"/>
</dbReference>
<evidence type="ECO:0000313" key="4">
    <source>
        <dbReference type="Proteomes" id="UP000549009"/>
    </source>
</evidence>
<dbReference type="Gene3D" id="1.10.10.10">
    <property type="entry name" value="Winged helix-like DNA-binding domain superfamily/Winged helix DNA-binding domain"/>
    <property type="match status" value="2"/>
</dbReference>
<gene>
    <name evidence="3" type="ORF">FHS40_008125</name>
</gene>
<protein>
    <submittedName>
        <fullName evidence="3">DNA-binding NarL/FixJ family response regulator</fullName>
    </submittedName>
</protein>